<sequence>MDTRNSTSEMMSKLYEHEAVNKSNYLSSKNFNEKEQKLASCQDNDRGDVKVHSELPAKPIIYQHPESLAAGEYQTRVNPTSAYQCSQEPQTPCVKTAKLNIIHSGTIRQV</sequence>
<accession>A0AAJ7DWT8</accession>
<reference evidence="2" key="1">
    <citation type="submission" date="2025-08" db="UniProtKB">
        <authorList>
            <consortium name="RefSeq"/>
        </authorList>
    </citation>
    <scope>IDENTIFICATION</scope>
</reference>
<dbReference type="GeneID" id="105363321"/>
<dbReference type="RefSeq" id="XP_011499291.1">
    <property type="nucleotide sequence ID" value="XM_011500989.1"/>
</dbReference>
<proteinExistence type="predicted"/>
<dbReference type="Proteomes" id="UP000695007">
    <property type="component" value="Unplaced"/>
</dbReference>
<name>A0AAJ7DWT8_9HYME</name>
<dbReference type="AlphaFoldDB" id="A0AAJ7DWT8"/>
<keyword evidence="1" id="KW-1185">Reference proteome</keyword>
<evidence type="ECO:0000313" key="1">
    <source>
        <dbReference type="Proteomes" id="UP000695007"/>
    </source>
</evidence>
<evidence type="ECO:0000313" key="2">
    <source>
        <dbReference type="RefSeq" id="XP_011499291.1"/>
    </source>
</evidence>
<gene>
    <name evidence="2" type="primary">LOC105363321</name>
</gene>
<organism evidence="1 2">
    <name type="scientific">Ceratosolen solmsi marchali</name>
    <dbReference type="NCBI Taxonomy" id="326594"/>
    <lineage>
        <taxon>Eukaryota</taxon>
        <taxon>Metazoa</taxon>
        <taxon>Ecdysozoa</taxon>
        <taxon>Arthropoda</taxon>
        <taxon>Hexapoda</taxon>
        <taxon>Insecta</taxon>
        <taxon>Pterygota</taxon>
        <taxon>Neoptera</taxon>
        <taxon>Endopterygota</taxon>
        <taxon>Hymenoptera</taxon>
        <taxon>Apocrita</taxon>
        <taxon>Proctotrupomorpha</taxon>
        <taxon>Chalcidoidea</taxon>
        <taxon>Agaonidae</taxon>
        <taxon>Agaoninae</taxon>
        <taxon>Ceratosolen</taxon>
    </lineage>
</organism>
<protein>
    <submittedName>
        <fullName evidence="2">Uncharacterized protein LOC105363321</fullName>
    </submittedName>
</protein>
<dbReference type="KEGG" id="csol:105363321"/>